<dbReference type="SUPFAM" id="SSF52540">
    <property type="entry name" value="P-loop containing nucleoside triphosphate hydrolases"/>
    <property type="match status" value="1"/>
</dbReference>
<feature type="binding site" evidence="11">
    <location>
        <position position="82"/>
    </location>
    <ligand>
        <name>substrate</name>
    </ligand>
</feature>
<dbReference type="HAMAP" id="MF_00109">
    <property type="entry name" value="Shikimate_kinase"/>
    <property type="match status" value="1"/>
</dbReference>
<proteinExistence type="inferred from homology"/>
<dbReference type="InterPro" id="IPR000623">
    <property type="entry name" value="Shikimate_kinase/TSH1"/>
</dbReference>
<dbReference type="Pfam" id="PF01202">
    <property type="entry name" value="SKI"/>
    <property type="match status" value="1"/>
</dbReference>
<keyword evidence="11" id="KW-0479">Metal-binding</keyword>
<dbReference type="PROSITE" id="PS01128">
    <property type="entry name" value="SHIKIMATE_KINASE"/>
    <property type="match status" value="1"/>
</dbReference>
<dbReference type="EC" id="2.7.1.71" evidence="3 11"/>
<comment type="caution">
    <text evidence="11">Lacks conserved residue(s) required for the propagation of feature annotation.</text>
</comment>
<dbReference type="InterPro" id="IPR027417">
    <property type="entry name" value="P-loop_NTPase"/>
</dbReference>
<evidence type="ECO:0000256" key="6">
    <source>
        <dbReference type="ARBA" id="ARBA00022741"/>
    </source>
</evidence>
<gene>
    <name evidence="11 12" type="primary">aroK</name>
    <name evidence="12" type="ORF">CLPU_1c01550</name>
</gene>
<sequence length="173" mass="19795">MININKNIVLIGMPGCGKTIIGKLLSDKLNVKFCDIDEYIVDNEGKSISEIFKNGEEHFRDIESKAVKEVSRNYPVIISTGGGVVKRVENINILKENGVIIFINRPVEDIISDVDVAKRPLLKDGKEKVYELYEERYKLYKNYCDYEIINNEDMDCAVNKLIDIIKYNILGDE</sequence>
<evidence type="ECO:0000256" key="9">
    <source>
        <dbReference type="ARBA" id="ARBA00023141"/>
    </source>
</evidence>
<dbReference type="GO" id="GO:0005829">
    <property type="term" value="C:cytosol"/>
    <property type="evidence" value="ECO:0007669"/>
    <property type="project" value="TreeGrafter"/>
</dbReference>
<comment type="cofactor">
    <cofactor evidence="11">
        <name>Mg(2+)</name>
        <dbReference type="ChEBI" id="CHEBI:18420"/>
    </cofactor>
    <text evidence="11">Binds 1 Mg(2+) ion per subunit.</text>
</comment>
<keyword evidence="11" id="KW-0963">Cytoplasm</keyword>
<keyword evidence="11" id="KW-0460">Magnesium</keyword>
<dbReference type="RefSeq" id="WP_050353722.1">
    <property type="nucleotide sequence ID" value="NZ_LGSS01000001.1"/>
</dbReference>
<dbReference type="UniPathway" id="UPA00053">
    <property type="reaction ID" value="UER00088"/>
</dbReference>
<evidence type="ECO:0000256" key="5">
    <source>
        <dbReference type="ARBA" id="ARBA00022679"/>
    </source>
</evidence>
<evidence type="ECO:0000256" key="11">
    <source>
        <dbReference type="HAMAP-Rule" id="MF_00109"/>
    </source>
</evidence>
<dbReference type="PRINTS" id="PR01100">
    <property type="entry name" value="SHIKIMTKNASE"/>
</dbReference>
<evidence type="ECO:0000256" key="1">
    <source>
        <dbReference type="ARBA" id="ARBA00004842"/>
    </source>
</evidence>
<dbReference type="GO" id="GO:0009073">
    <property type="term" value="P:aromatic amino acid family biosynthetic process"/>
    <property type="evidence" value="ECO:0007669"/>
    <property type="project" value="UniProtKB-KW"/>
</dbReference>
<dbReference type="AlphaFoldDB" id="A0A0L0WEZ7"/>
<dbReference type="Proteomes" id="UP000037267">
    <property type="component" value="Unassembled WGS sequence"/>
</dbReference>
<dbReference type="PANTHER" id="PTHR21087:SF16">
    <property type="entry name" value="SHIKIMATE KINASE 1, CHLOROPLASTIC"/>
    <property type="match status" value="1"/>
</dbReference>
<comment type="pathway">
    <text evidence="1 11">Metabolic intermediate biosynthesis; chorismate biosynthesis; chorismate from D-erythrose 4-phosphate and phosphoenolpyruvate: step 5/7.</text>
</comment>
<name>A0A0L0WEZ7_GOTPU</name>
<dbReference type="STRING" id="1503.CLPU_1c01550"/>
<keyword evidence="5 11" id="KW-0808">Transferase</keyword>
<comment type="subcellular location">
    <subcellularLocation>
        <location evidence="11">Cytoplasm</location>
    </subcellularLocation>
</comment>
<evidence type="ECO:0000256" key="10">
    <source>
        <dbReference type="ARBA" id="ARBA00048567"/>
    </source>
</evidence>
<dbReference type="Gene3D" id="3.40.50.300">
    <property type="entry name" value="P-loop containing nucleotide triphosphate hydrolases"/>
    <property type="match status" value="1"/>
</dbReference>
<reference evidence="13" key="1">
    <citation type="submission" date="2015-07" db="EMBL/GenBank/DDBJ databases">
        <title>Draft genome sequence of the purine-degrading Gottschalkia purinilyticum DSM 1384 (formerly Clostridium purinilyticum).</title>
        <authorList>
            <person name="Poehlein A."/>
            <person name="Schiel-Bengelsdorf B."/>
            <person name="Bengelsdorf F.R."/>
            <person name="Daniel R."/>
            <person name="Duerre P."/>
        </authorList>
    </citation>
    <scope>NUCLEOTIDE SEQUENCE [LARGE SCALE GENOMIC DNA]</scope>
    <source>
        <strain evidence="13">DSM 1384</strain>
    </source>
</reference>
<evidence type="ECO:0000256" key="7">
    <source>
        <dbReference type="ARBA" id="ARBA00022777"/>
    </source>
</evidence>
<comment type="subunit">
    <text evidence="11">Monomer.</text>
</comment>
<dbReference type="GO" id="GO:0005524">
    <property type="term" value="F:ATP binding"/>
    <property type="evidence" value="ECO:0007669"/>
    <property type="project" value="UniProtKB-UniRule"/>
</dbReference>
<evidence type="ECO:0000256" key="4">
    <source>
        <dbReference type="ARBA" id="ARBA00022605"/>
    </source>
</evidence>
<dbReference type="InterPro" id="IPR031322">
    <property type="entry name" value="Shikimate/glucono_kinase"/>
</dbReference>
<dbReference type="PANTHER" id="PTHR21087">
    <property type="entry name" value="SHIKIMATE KINASE"/>
    <property type="match status" value="1"/>
</dbReference>
<comment type="similarity">
    <text evidence="2 11">Belongs to the shikimate kinase family.</text>
</comment>
<comment type="caution">
    <text evidence="12">The sequence shown here is derived from an EMBL/GenBank/DDBJ whole genome shotgun (WGS) entry which is preliminary data.</text>
</comment>
<protein>
    <recommendedName>
        <fullName evidence="3 11">Shikimate kinase</fullName>
        <shortName evidence="11">SK</shortName>
        <ecNumber evidence="3 11">2.7.1.71</ecNumber>
    </recommendedName>
</protein>
<keyword evidence="9 11" id="KW-0057">Aromatic amino acid biosynthesis</keyword>
<comment type="function">
    <text evidence="11">Catalyzes the specific phosphorylation of the 3-hydroxyl group of shikimic acid using ATP as a cosubstrate.</text>
</comment>
<evidence type="ECO:0000256" key="3">
    <source>
        <dbReference type="ARBA" id="ARBA00012154"/>
    </source>
</evidence>
<dbReference type="InterPro" id="IPR023000">
    <property type="entry name" value="Shikimate_kinase_CS"/>
</dbReference>
<feature type="binding site" evidence="11">
    <location>
        <begin position="15"/>
        <end position="20"/>
    </location>
    <ligand>
        <name>ATP</name>
        <dbReference type="ChEBI" id="CHEBI:30616"/>
    </ligand>
</feature>
<evidence type="ECO:0000256" key="2">
    <source>
        <dbReference type="ARBA" id="ARBA00006997"/>
    </source>
</evidence>
<feature type="binding site" evidence="11">
    <location>
        <position position="136"/>
    </location>
    <ligand>
        <name>substrate</name>
    </ligand>
</feature>
<dbReference type="OrthoDB" id="9792692at2"/>
<dbReference type="GO" id="GO:0000287">
    <property type="term" value="F:magnesium ion binding"/>
    <property type="evidence" value="ECO:0007669"/>
    <property type="project" value="UniProtKB-UniRule"/>
</dbReference>
<dbReference type="GO" id="GO:0008652">
    <property type="term" value="P:amino acid biosynthetic process"/>
    <property type="evidence" value="ECO:0007669"/>
    <property type="project" value="UniProtKB-KW"/>
</dbReference>
<dbReference type="PATRIC" id="fig|1503.3.peg.1024"/>
<feature type="binding site" evidence="11">
    <location>
        <position position="60"/>
    </location>
    <ligand>
        <name>substrate</name>
    </ligand>
</feature>
<keyword evidence="4 11" id="KW-0028">Amino-acid biosynthesis</keyword>
<dbReference type="GO" id="GO:0004765">
    <property type="term" value="F:shikimate kinase activity"/>
    <property type="evidence" value="ECO:0007669"/>
    <property type="project" value="UniProtKB-UniRule"/>
</dbReference>
<accession>A0A0L0WEZ7</accession>
<organism evidence="12 13">
    <name type="scientific">Gottschalkia purinilytica</name>
    <name type="common">Clostridium purinilyticum</name>
    <dbReference type="NCBI Taxonomy" id="1503"/>
    <lineage>
        <taxon>Bacteria</taxon>
        <taxon>Bacillati</taxon>
        <taxon>Bacillota</taxon>
        <taxon>Tissierellia</taxon>
        <taxon>Tissierellales</taxon>
        <taxon>Gottschalkiaceae</taxon>
        <taxon>Gottschalkia</taxon>
    </lineage>
</organism>
<keyword evidence="8 11" id="KW-0067">ATP-binding</keyword>
<feature type="binding site" evidence="11">
    <location>
        <position position="37"/>
    </location>
    <ligand>
        <name>substrate</name>
    </ligand>
</feature>
<comment type="catalytic activity">
    <reaction evidence="10 11">
        <text>shikimate + ATP = 3-phosphoshikimate + ADP + H(+)</text>
        <dbReference type="Rhea" id="RHEA:13121"/>
        <dbReference type="ChEBI" id="CHEBI:15378"/>
        <dbReference type="ChEBI" id="CHEBI:30616"/>
        <dbReference type="ChEBI" id="CHEBI:36208"/>
        <dbReference type="ChEBI" id="CHEBI:145989"/>
        <dbReference type="ChEBI" id="CHEBI:456216"/>
        <dbReference type="EC" id="2.7.1.71"/>
    </reaction>
</comment>
<feature type="binding site" evidence="11">
    <location>
        <position position="19"/>
    </location>
    <ligand>
        <name>Mg(2+)</name>
        <dbReference type="ChEBI" id="CHEBI:18420"/>
    </ligand>
</feature>
<keyword evidence="7 11" id="KW-0418">Kinase</keyword>
<keyword evidence="13" id="KW-1185">Reference proteome</keyword>
<feature type="binding site" evidence="11">
    <location>
        <position position="119"/>
    </location>
    <ligand>
        <name>ATP</name>
        <dbReference type="ChEBI" id="CHEBI:30616"/>
    </ligand>
</feature>
<keyword evidence="6 11" id="KW-0547">Nucleotide-binding</keyword>
<dbReference type="EMBL" id="LGSS01000001">
    <property type="protein sequence ID" value="KNF09990.1"/>
    <property type="molecule type" value="Genomic_DNA"/>
</dbReference>
<evidence type="ECO:0000256" key="8">
    <source>
        <dbReference type="ARBA" id="ARBA00022840"/>
    </source>
</evidence>
<evidence type="ECO:0000313" key="12">
    <source>
        <dbReference type="EMBL" id="KNF09990.1"/>
    </source>
</evidence>
<evidence type="ECO:0000313" key="13">
    <source>
        <dbReference type="Proteomes" id="UP000037267"/>
    </source>
</evidence>
<dbReference type="CDD" id="cd00464">
    <property type="entry name" value="SK"/>
    <property type="match status" value="1"/>
</dbReference>
<dbReference type="GO" id="GO:0009423">
    <property type="term" value="P:chorismate biosynthetic process"/>
    <property type="evidence" value="ECO:0007669"/>
    <property type="project" value="UniProtKB-UniRule"/>
</dbReference>